<reference evidence="7" key="1">
    <citation type="journal article" date="2019" name="Int. J. Syst. Evol. Microbiol.">
        <title>The Global Catalogue of Microorganisms (GCM) 10K type strain sequencing project: providing services to taxonomists for standard genome sequencing and annotation.</title>
        <authorList>
            <consortium name="The Broad Institute Genomics Platform"/>
            <consortium name="The Broad Institute Genome Sequencing Center for Infectious Disease"/>
            <person name="Wu L."/>
            <person name="Ma J."/>
        </authorList>
    </citation>
    <scope>NUCLEOTIDE SEQUENCE [LARGE SCALE GENOMIC DNA]</scope>
    <source>
        <strain evidence="7">JCM 14546</strain>
    </source>
</reference>
<evidence type="ECO:0000313" key="6">
    <source>
        <dbReference type="EMBL" id="GAA1999420.1"/>
    </source>
</evidence>
<evidence type="ECO:0000256" key="4">
    <source>
        <dbReference type="ARBA" id="ARBA00023136"/>
    </source>
</evidence>
<evidence type="ECO:0000256" key="2">
    <source>
        <dbReference type="ARBA" id="ARBA00022692"/>
    </source>
</evidence>
<keyword evidence="7" id="KW-1185">Reference proteome</keyword>
<dbReference type="NCBIfam" id="TIGR03057">
    <property type="entry name" value="xxxLxxG_by_4"/>
    <property type="match status" value="11"/>
</dbReference>
<feature type="transmembrane region" description="Helical" evidence="5">
    <location>
        <begin position="834"/>
        <end position="859"/>
    </location>
</feature>
<dbReference type="NCBIfam" id="TIGR03061">
    <property type="entry name" value="pip_yhgE_Nterm"/>
    <property type="match status" value="1"/>
</dbReference>
<dbReference type="RefSeq" id="WP_344306454.1">
    <property type="nucleotide sequence ID" value="NZ_BAAANO010000004.1"/>
</dbReference>
<evidence type="ECO:0000256" key="1">
    <source>
        <dbReference type="ARBA" id="ARBA00004141"/>
    </source>
</evidence>
<dbReference type="SUPFAM" id="SSF58104">
    <property type="entry name" value="Methyl-accepting chemotaxis protein (MCP) signaling domain"/>
    <property type="match status" value="1"/>
</dbReference>
<feature type="transmembrane region" description="Helical" evidence="5">
    <location>
        <begin position="879"/>
        <end position="905"/>
    </location>
</feature>
<dbReference type="Gene3D" id="1.10.287.950">
    <property type="entry name" value="Methyl-accepting chemotaxis protein"/>
    <property type="match status" value="1"/>
</dbReference>
<evidence type="ECO:0000313" key="7">
    <source>
        <dbReference type="Proteomes" id="UP001500755"/>
    </source>
</evidence>
<dbReference type="PANTHER" id="PTHR43077">
    <property type="entry name" value="TRANSPORT PERMEASE YVFS-RELATED"/>
    <property type="match status" value="1"/>
</dbReference>
<dbReference type="InterPro" id="IPR017500">
    <property type="entry name" value="Phage_infect_YhgE_N"/>
</dbReference>
<comment type="subcellular location">
    <subcellularLocation>
        <location evidence="1">Membrane</location>
        <topology evidence="1">Multi-pass membrane protein</topology>
    </subcellularLocation>
</comment>
<dbReference type="Proteomes" id="UP001500755">
    <property type="component" value="Unassembled WGS sequence"/>
</dbReference>
<comment type="caution">
    <text evidence="6">The sequence shown here is derived from an EMBL/GenBank/DDBJ whole genome shotgun (WGS) entry which is preliminary data.</text>
</comment>
<dbReference type="PANTHER" id="PTHR43077:SF10">
    <property type="entry name" value="TRANSPORT PERMEASE PROTEIN"/>
    <property type="match status" value="1"/>
</dbReference>
<dbReference type="EMBL" id="BAAANO010000004">
    <property type="protein sequence ID" value="GAA1999420.1"/>
    <property type="molecule type" value="Genomic_DNA"/>
</dbReference>
<organism evidence="6 7">
    <name type="scientific">Brevibacterium samyangense</name>
    <dbReference type="NCBI Taxonomy" id="366888"/>
    <lineage>
        <taxon>Bacteria</taxon>
        <taxon>Bacillati</taxon>
        <taxon>Actinomycetota</taxon>
        <taxon>Actinomycetes</taxon>
        <taxon>Micrococcales</taxon>
        <taxon>Brevibacteriaceae</taxon>
        <taxon>Brevibacterium</taxon>
    </lineage>
</organism>
<keyword evidence="4 5" id="KW-0472">Membrane</keyword>
<keyword evidence="3 5" id="KW-1133">Transmembrane helix</keyword>
<dbReference type="InterPro" id="IPR051328">
    <property type="entry name" value="T7SS_ABC-Transporter"/>
</dbReference>
<proteinExistence type="predicted"/>
<protein>
    <submittedName>
        <fullName evidence="6">YhgE/Pip domain-containing protein</fullName>
    </submittedName>
</protein>
<keyword evidence="2 5" id="KW-0812">Transmembrane</keyword>
<accession>A0ABP5EIG6</accession>
<dbReference type="InterPro" id="IPR023908">
    <property type="entry name" value="xxxLxxG_rpt"/>
</dbReference>
<feature type="transmembrane region" description="Helical" evidence="5">
    <location>
        <begin position="773"/>
        <end position="794"/>
    </location>
</feature>
<sequence>MALFERADTGKKVTWLSILGLVLVPVLIGAGFVLAVWKADDRLDSVQAAIVNNDEGAEVDGQTVPLGRQLAAGLVDPDVETNIDWVLSDDEDSEEGLQSGKYVTVVTIPEGFSEAVMSSSNDDPMSAEQATLQVENSKVSPFADALIGQTIAQTARTVFNQEFAQQFVDGVFVGFNDMGEQFGEVADGAAELDDGASQLADGTTELDEGMGQFVVGLNELDANGSTLADGADQLASGAGDLVRGIGELDAGASALSDGLGQLDEGASALPESTQQLADGAGALSDGVSELDEGVAALPESTQQLADGADQYTSGVDTLVCTLAGDGVTDTDYAEYCRGLLETAAAGGADGAGAGAGGAGGLTDPAALTQLTDGVVASADGASTLAEGLAASGEGAAGLADGLVAYRDGLEGQSAQVEQAGIDGLVASGQMTQDKADALCADIPEGADPNGQMCAGIQQAFVAGMSAGLTGAADGLGTKDPDTGQSLVSGAQALADGIGSGDDTAEDRTLAGGANALAAGLGSADDSGEDGTLAGGVNALVDGVRQMMGGSLIPADQATQLLGGGAGLRDGTQQLADGIAPLADGIGALDEGASQLADGTQQLADGIAPLVDGIGASADGASQLSDGVGQLNSGAGEMSSGVGEFADGVGAYTDGVGQVAEGAGELGEGVSGLSDGASQLADGTGQLADGLEEGKDQLPSYSEDEREHLGEVVTAAIGGDDEDLLSGINTASTIALLLAMALWIGALVTYTVMRAVSATALVSRKTSLAIMLRGLLPGAVVGFVQAIVLSAISLLVLDTGFFDTLRLFAFALLGAAAFVAVNHALVAWCGGVGRVISVVFVVLAVAGSVLGAVPGFYHAVAPYLPLTPFMDGITSIATGVGGIGGAAASLLVWALVAMAASVVAVARQRTLSPAALAARTRSALA</sequence>
<evidence type="ECO:0000256" key="3">
    <source>
        <dbReference type="ARBA" id="ARBA00022989"/>
    </source>
</evidence>
<name>A0ABP5EIG6_9MICO</name>
<feature type="transmembrane region" description="Helical" evidence="5">
    <location>
        <begin position="12"/>
        <end position="37"/>
    </location>
</feature>
<gene>
    <name evidence="6" type="ORF">GCM10009755_03710</name>
</gene>
<feature type="transmembrane region" description="Helical" evidence="5">
    <location>
        <begin position="733"/>
        <end position="752"/>
    </location>
</feature>
<evidence type="ECO:0000256" key="5">
    <source>
        <dbReference type="SAM" id="Phobius"/>
    </source>
</evidence>
<feature type="transmembrane region" description="Helical" evidence="5">
    <location>
        <begin position="806"/>
        <end position="827"/>
    </location>
</feature>